<organism evidence="3 4">
    <name type="scientific">Mucilaginibacter gossypii</name>
    <dbReference type="NCBI Taxonomy" id="551996"/>
    <lineage>
        <taxon>Bacteria</taxon>
        <taxon>Pseudomonadati</taxon>
        <taxon>Bacteroidota</taxon>
        <taxon>Sphingobacteriia</taxon>
        <taxon>Sphingobacteriales</taxon>
        <taxon>Sphingobacteriaceae</taxon>
        <taxon>Mucilaginibacter</taxon>
    </lineage>
</organism>
<gene>
    <name evidence="3" type="ORF">SAMN05192573_10489</name>
</gene>
<evidence type="ECO:0000313" key="4">
    <source>
        <dbReference type="Proteomes" id="UP000199705"/>
    </source>
</evidence>
<protein>
    <recommendedName>
        <fullName evidence="2">DUF5683 domain-containing protein</fullName>
    </recommendedName>
</protein>
<dbReference type="STRING" id="551996.SAMN05192573_10489"/>
<feature type="signal peptide" evidence="1">
    <location>
        <begin position="1"/>
        <end position="20"/>
    </location>
</feature>
<dbReference type="AlphaFoldDB" id="A0A1G7VKE0"/>
<name>A0A1G7VKE0_9SPHI</name>
<feature type="domain" description="DUF5683" evidence="2">
    <location>
        <begin position="64"/>
        <end position="225"/>
    </location>
</feature>
<feature type="chain" id="PRO_5011580348" description="DUF5683 domain-containing protein" evidence="1">
    <location>
        <begin position="21"/>
        <end position="225"/>
    </location>
</feature>
<keyword evidence="1" id="KW-0732">Signal</keyword>
<dbReference type="InterPro" id="IPR043738">
    <property type="entry name" value="DUF5683"/>
</dbReference>
<accession>A0A1G7VKE0</accession>
<evidence type="ECO:0000256" key="1">
    <source>
        <dbReference type="SAM" id="SignalP"/>
    </source>
</evidence>
<dbReference type="Proteomes" id="UP000199705">
    <property type="component" value="Unassembled WGS sequence"/>
</dbReference>
<reference evidence="4" key="1">
    <citation type="submission" date="2016-10" db="EMBL/GenBank/DDBJ databases">
        <authorList>
            <person name="Varghese N."/>
            <person name="Submissions S."/>
        </authorList>
    </citation>
    <scope>NUCLEOTIDE SEQUENCE [LARGE SCALE GENOMIC DNA]</scope>
    <source>
        <strain evidence="4">Gh-67</strain>
    </source>
</reference>
<dbReference type="Pfam" id="PF18935">
    <property type="entry name" value="DUF5683"/>
    <property type="match status" value="1"/>
</dbReference>
<sequence length="225" mass="25432">MYKFLFFLAVSAFFISAAQAQVVDSTGSKKSDTLKVKHPVKTPSGSFAPKIDPAKEKIYHPDSTHIPHKAVMHSLMIPGWGQVYNRRWWKVPLIYGGLGLLTSAIIYNQHYYKEYLTLSRYRQGTPPNPGDPYYTEYNLYKDVPDANLSDARENSRRNRDLSILGFLAVWGIQAIDAYIDAKFIHSYTVDNNLSFKVAPGIINQPVYAQGANNAYIPGIKVTFTF</sequence>
<evidence type="ECO:0000313" key="3">
    <source>
        <dbReference type="EMBL" id="SDG60213.1"/>
    </source>
</evidence>
<dbReference type="RefSeq" id="WP_091165243.1">
    <property type="nucleotide sequence ID" value="NZ_CP071878.2"/>
</dbReference>
<proteinExistence type="predicted"/>
<keyword evidence="4" id="KW-1185">Reference proteome</keyword>
<dbReference type="EMBL" id="FNCG01000004">
    <property type="protein sequence ID" value="SDG60213.1"/>
    <property type="molecule type" value="Genomic_DNA"/>
</dbReference>
<evidence type="ECO:0000259" key="2">
    <source>
        <dbReference type="Pfam" id="PF18935"/>
    </source>
</evidence>